<keyword evidence="2" id="KW-1185">Reference proteome</keyword>
<dbReference type="AlphaFoldDB" id="A0A9D5CAR6"/>
<evidence type="ECO:0000313" key="2">
    <source>
        <dbReference type="Proteomes" id="UP001085076"/>
    </source>
</evidence>
<sequence>MTVPKLFLSFWSSIKEFVDVSVELNNRLFDFGGEELDSDCEVLDEMPQRDMIAWNVMIGAYPLLSCDSDTFLKSPAPSVILDM</sequence>
<protein>
    <submittedName>
        <fullName evidence="1">Uncharacterized protein</fullName>
    </submittedName>
</protein>
<dbReference type="Proteomes" id="UP001085076">
    <property type="component" value="Miscellaneous, Linkage group lg06"/>
</dbReference>
<reference evidence="1" key="1">
    <citation type="submission" date="2021-03" db="EMBL/GenBank/DDBJ databases">
        <authorList>
            <person name="Li Z."/>
            <person name="Yang C."/>
        </authorList>
    </citation>
    <scope>NUCLEOTIDE SEQUENCE</scope>
    <source>
        <strain evidence="1">Dzin_1.0</strain>
        <tissue evidence="1">Leaf</tissue>
    </source>
</reference>
<name>A0A9D5CAR6_9LILI</name>
<accession>A0A9D5CAR6</accession>
<organism evidence="1 2">
    <name type="scientific">Dioscorea zingiberensis</name>
    <dbReference type="NCBI Taxonomy" id="325984"/>
    <lineage>
        <taxon>Eukaryota</taxon>
        <taxon>Viridiplantae</taxon>
        <taxon>Streptophyta</taxon>
        <taxon>Embryophyta</taxon>
        <taxon>Tracheophyta</taxon>
        <taxon>Spermatophyta</taxon>
        <taxon>Magnoliopsida</taxon>
        <taxon>Liliopsida</taxon>
        <taxon>Dioscoreales</taxon>
        <taxon>Dioscoreaceae</taxon>
        <taxon>Dioscorea</taxon>
    </lineage>
</organism>
<proteinExistence type="predicted"/>
<comment type="caution">
    <text evidence="1">The sequence shown here is derived from an EMBL/GenBank/DDBJ whole genome shotgun (WGS) entry which is preliminary data.</text>
</comment>
<dbReference type="EMBL" id="JAGGNH010000006">
    <property type="protein sequence ID" value="KAJ0968965.1"/>
    <property type="molecule type" value="Genomic_DNA"/>
</dbReference>
<gene>
    <name evidence="1" type="ORF">J5N97_021842</name>
</gene>
<evidence type="ECO:0000313" key="1">
    <source>
        <dbReference type="EMBL" id="KAJ0968965.1"/>
    </source>
</evidence>
<reference evidence="1" key="2">
    <citation type="journal article" date="2022" name="Hortic Res">
        <title>The genome of Dioscorea zingiberensis sheds light on the biosynthesis, origin and evolution of the medicinally important diosgenin saponins.</title>
        <authorList>
            <person name="Li Y."/>
            <person name="Tan C."/>
            <person name="Li Z."/>
            <person name="Guo J."/>
            <person name="Li S."/>
            <person name="Chen X."/>
            <person name="Wang C."/>
            <person name="Dai X."/>
            <person name="Yang H."/>
            <person name="Song W."/>
            <person name="Hou L."/>
            <person name="Xu J."/>
            <person name="Tong Z."/>
            <person name="Xu A."/>
            <person name="Yuan X."/>
            <person name="Wang W."/>
            <person name="Yang Q."/>
            <person name="Chen L."/>
            <person name="Sun Z."/>
            <person name="Wang K."/>
            <person name="Pan B."/>
            <person name="Chen J."/>
            <person name="Bao Y."/>
            <person name="Liu F."/>
            <person name="Qi X."/>
            <person name="Gang D.R."/>
            <person name="Wen J."/>
            <person name="Li J."/>
        </authorList>
    </citation>
    <scope>NUCLEOTIDE SEQUENCE</scope>
    <source>
        <strain evidence="1">Dzin_1.0</strain>
    </source>
</reference>